<dbReference type="EC" id="4.2.1.1" evidence="3"/>
<dbReference type="GO" id="GO:0004089">
    <property type="term" value="F:carbonate dehydratase activity"/>
    <property type="evidence" value="ECO:0007669"/>
    <property type="project" value="UniProtKB-EC"/>
</dbReference>
<reference evidence="3 4" key="1">
    <citation type="submission" date="2015-11" db="EMBL/GenBank/DDBJ databases">
        <title>Genomic analysis of 38 Legionella species identifies large and diverse effector repertoires.</title>
        <authorList>
            <person name="Burstein D."/>
            <person name="Amaro F."/>
            <person name="Zusman T."/>
            <person name="Lifshitz Z."/>
            <person name="Cohen O."/>
            <person name="Gilbert J.A."/>
            <person name="Pupko T."/>
            <person name="Shuman H.A."/>
            <person name="Segal G."/>
        </authorList>
    </citation>
    <scope>NUCLEOTIDE SEQUENCE [LARGE SCALE GENOMIC DNA]</scope>
    <source>
        <strain evidence="3 4">ATCC 49504</strain>
    </source>
</reference>
<comment type="similarity">
    <text evidence="1">Belongs to the beta-class carbonic anhydrase family.</text>
</comment>
<keyword evidence="2" id="KW-0479">Metal-binding</keyword>
<organism evidence="3 4">
    <name type="scientific">Legionella geestiana</name>
    <dbReference type="NCBI Taxonomy" id="45065"/>
    <lineage>
        <taxon>Bacteria</taxon>
        <taxon>Pseudomonadati</taxon>
        <taxon>Pseudomonadota</taxon>
        <taxon>Gammaproteobacteria</taxon>
        <taxon>Legionellales</taxon>
        <taxon>Legionellaceae</taxon>
        <taxon>Legionella</taxon>
    </lineage>
</organism>
<dbReference type="EMBL" id="LNYC01000063">
    <property type="protein sequence ID" value="KTC98523.1"/>
    <property type="molecule type" value="Genomic_DNA"/>
</dbReference>
<keyword evidence="2" id="KW-0862">Zinc</keyword>
<dbReference type="OrthoDB" id="9769739at2"/>
<protein>
    <submittedName>
        <fullName evidence="3">Carbonic anhydrase</fullName>
        <ecNumber evidence="3">4.2.1.1</ecNumber>
    </submittedName>
</protein>
<dbReference type="Gene3D" id="3.40.1050.10">
    <property type="entry name" value="Carbonic anhydrase"/>
    <property type="match status" value="1"/>
</dbReference>
<accession>A0A0W0TSZ8</accession>
<keyword evidence="4" id="KW-1185">Reference proteome</keyword>
<dbReference type="PANTHER" id="PTHR11002">
    <property type="entry name" value="CARBONIC ANHYDRASE"/>
    <property type="match status" value="1"/>
</dbReference>
<dbReference type="InterPro" id="IPR036874">
    <property type="entry name" value="Carbonic_anhydrase_sf"/>
</dbReference>
<comment type="cofactor">
    <cofactor evidence="2">
        <name>Zn(2+)</name>
        <dbReference type="ChEBI" id="CHEBI:29105"/>
    </cofactor>
    <text evidence="2">Binds 1 zinc ion per subunit.</text>
</comment>
<dbReference type="SMART" id="SM00947">
    <property type="entry name" value="Pro_CA"/>
    <property type="match status" value="1"/>
</dbReference>
<proteinExistence type="inferred from homology"/>
<dbReference type="PANTHER" id="PTHR11002:SF79">
    <property type="entry name" value="CARBONIC ANHYDRASE 2"/>
    <property type="match status" value="1"/>
</dbReference>
<comment type="caution">
    <text evidence="3">The sequence shown here is derived from an EMBL/GenBank/DDBJ whole genome shotgun (WGS) entry which is preliminary data.</text>
</comment>
<dbReference type="AlphaFoldDB" id="A0A0W0TSZ8"/>
<dbReference type="Proteomes" id="UP000054785">
    <property type="component" value="Unassembled WGS sequence"/>
</dbReference>
<evidence type="ECO:0000256" key="1">
    <source>
        <dbReference type="ARBA" id="ARBA00006217"/>
    </source>
</evidence>
<dbReference type="InterPro" id="IPR001765">
    <property type="entry name" value="Carbonic_anhydrase"/>
</dbReference>
<dbReference type="STRING" id="45065.Lgee_1600"/>
<keyword evidence="3" id="KW-0456">Lyase</keyword>
<dbReference type="PATRIC" id="fig|45065.4.peg.1735"/>
<dbReference type="CDD" id="cd03378">
    <property type="entry name" value="beta_CA_cladeC"/>
    <property type="match status" value="1"/>
</dbReference>
<feature type="binding site" evidence="2">
    <location>
        <position position="90"/>
    </location>
    <ligand>
        <name>Zn(2+)</name>
        <dbReference type="ChEBI" id="CHEBI:29105"/>
    </ligand>
</feature>
<dbReference type="Pfam" id="PF00484">
    <property type="entry name" value="Pro_CA"/>
    <property type="match status" value="1"/>
</dbReference>
<gene>
    <name evidence="3" type="ORF">Lgee_1600</name>
</gene>
<sequence length="246" mass="26666">MKRAFKGMMCLFLAGCLNGAFAAEASLKNMPIGKITTASQQSRMTPRQALQQLKAGNDRFLKGNLKQRDYLAQAKAASYGQYPWAVVLNCMDSRSVPELFFDQGLADLFTLRVAGNVLDDIMTGSMEFATKVVGARLIVVLGHTSCGAMSGACDGVNLGHLDSVLDKISPLVPKTRQETGLTQCSDPKLVNALAKNNALHVAREIQEKSPIIRELIQKGEVGIVAGIHDIRTGEVTFFEEGKLIPR</sequence>
<name>A0A0W0TSZ8_9GAMM</name>
<feature type="binding site" evidence="2">
    <location>
        <position position="92"/>
    </location>
    <ligand>
        <name>Zn(2+)</name>
        <dbReference type="ChEBI" id="CHEBI:29105"/>
    </ligand>
</feature>
<evidence type="ECO:0000313" key="3">
    <source>
        <dbReference type="EMBL" id="KTC98523.1"/>
    </source>
</evidence>
<feature type="binding site" evidence="2">
    <location>
        <position position="146"/>
    </location>
    <ligand>
        <name>Zn(2+)</name>
        <dbReference type="ChEBI" id="CHEBI:29105"/>
    </ligand>
</feature>
<dbReference type="SUPFAM" id="SSF53056">
    <property type="entry name" value="beta-carbonic anhydrase, cab"/>
    <property type="match status" value="1"/>
</dbReference>
<evidence type="ECO:0000313" key="4">
    <source>
        <dbReference type="Proteomes" id="UP000054785"/>
    </source>
</evidence>
<evidence type="ECO:0000256" key="2">
    <source>
        <dbReference type="PIRSR" id="PIRSR601765-1"/>
    </source>
</evidence>
<dbReference type="GO" id="GO:0008270">
    <property type="term" value="F:zinc ion binding"/>
    <property type="evidence" value="ECO:0007669"/>
    <property type="project" value="InterPro"/>
</dbReference>
<feature type="binding site" evidence="2">
    <location>
        <position position="143"/>
    </location>
    <ligand>
        <name>Zn(2+)</name>
        <dbReference type="ChEBI" id="CHEBI:29105"/>
    </ligand>
</feature>